<comment type="similarity">
    <text evidence="3">Belongs to the peptidase M1 family.</text>
</comment>
<dbReference type="GO" id="GO:0016020">
    <property type="term" value="C:membrane"/>
    <property type="evidence" value="ECO:0007669"/>
    <property type="project" value="TreeGrafter"/>
</dbReference>
<evidence type="ECO:0000256" key="12">
    <source>
        <dbReference type="ARBA" id="ARBA00029811"/>
    </source>
</evidence>
<organism evidence="17 18">
    <name type="scientific">Actinoallomurus iriomotensis</name>
    <dbReference type="NCBI Taxonomy" id="478107"/>
    <lineage>
        <taxon>Bacteria</taxon>
        <taxon>Bacillati</taxon>
        <taxon>Actinomycetota</taxon>
        <taxon>Actinomycetes</taxon>
        <taxon>Streptosporangiales</taxon>
        <taxon>Thermomonosporaceae</taxon>
        <taxon>Actinoallomurus</taxon>
    </lineage>
</organism>
<feature type="domain" description="Aminopeptidase N-like N-terminal" evidence="16">
    <location>
        <begin position="106"/>
        <end position="183"/>
    </location>
</feature>
<dbReference type="PANTHER" id="PTHR11533">
    <property type="entry name" value="PROTEASE M1 ZINC METALLOPROTEASE"/>
    <property type="match status" value="1"/>
</dbReference>
<dbReference type="GO" id="GO:0016285">
    <property type="term" value="F:alanyl aminopeptidase activity"/>
    <property type="evidence" value="ECO:0007669"/>
    <property type="project" value="UniProtKB-EC"/>
</dbReference>
<accession>A0A9W6RVY9</accession>
<evidence type="ECO:0000259" key="16">
    <source>
        <dbReference type="Pfam" id="PF17900"/>
    </source>
</evidence>
<keyword evidence="11" id="KW-0482">Metalloprotease</keyword>
<dbReference type="GO" id="GO:0005737">
    <property type="term" value="C:cytoplasm"/>
    <property type="evidence" value="ECO:0007669"/>
    <property type="project" value="TreeGrafter"/>
</dbReference>
<evidence type="ECO:0000256" key="1">
    <source>
        <dbReference type="ARBA" id="ARBA00000098"/>
    </source>
</evidence>
<keyword evidence="6 17" id="KW-0031">Aminopeptidase</keyword>
<evidence type="ECO:0000256" key="9">
    <source>
        <dbReference type="ARBA" id="ARBA00022801"/>
    </source>
</evidence>
<comment type="catalytic activity">
    <reaction evidence="1">
        <text>Release of an N-terminal amino acid, Xaa-|-Yaa- from a peptide, amide or arylamide. Xaa is preferably Ala, but may be most amino acids including Pro (slow action). When a terminal hydrophobic residue is followed by a prolyl residue, the two may be released as an intact Xaa-Pro dipeptide.</text>
        <dbReference type="EC" id="3.4.11.2"/>
    </reaction>
</comment>
<dbReference type="AlphaFoldDB" id="A0A9W6RVY9"/>
<dbReference type="InterPro" id="IPR001930">
    <property type="entry name" value="Peptidase_M1"/>
</dbReference>
<evidence type="ECO:0000256" key="11">
    <source>
        <dbReference type="ARBA" id="ARBA00023049"/>
    </source>
</evidence>
<dbReference type="RefSeq" id="WP_285634533.1">
    <property type="nucleotide sequence ID" value="NZ_BSTJ01000016.1"/>
</dbReference>
<evidence type="ECO:0000256" key="8">
    <source>
        <dbReference type="ARBA" id="ARBA00022723"/>
    </source>
</evidence>
<dbReference type="GO" id="GO:0006508">
    <property type="term" value="P:proteolysis"/>
    <property type="evidence" value="ECO:0007669"/>
    <property type="project" value="UniProtKB-KW"/>
</dbReference>
<dbReference type="InterPro" id="IPR042097">
    <property type="entry name" value="Aminopeptidase_N-like_N_sf"/>
</dbReference>
<dbReference type="Gene3D" id="1.10.390.10">
    <property type="entry name" value="Neutral Protease Domain 2"/>
    <property type="match status" value="1"/>
</dbReference>
<sequence length="841" mass="92743">MPAPLTRTEAQDRARLLNVHSYTVHLDLTRGEEVFGSTTVIRFGCAEPGATTFAELRPARLRRLTLNRADLDPASFDDGRLPLADLAADNELRVEADMYYTRTGEGMHRFTDPADGEVYVYTQCAPDEADRVFACFDQPDLKAVLEISVTAPPHWTVVSNGAGERTEDGRWEFAPTPPISTYLAAVVGGPMHSVRAEHDGVPLGLHCRRSLAPYLDAEEIFDITRRSLDRYHDLFDERYPFGKYDQAFVPEFNFGAMENPGCVTFRDDLLFRSAVTDTERETRAIVIAHEMAHMWFGDLVTMRWWDDLWLNESFAEYMGHQVISEVSRFATTWTGFAIRRKAWGYDADQRPSTHPVAAQGLEDTATARVAFDGISYAKGASVLRQLVAWLGEEAFLAGVNAHFARHRFGNADLNDLLDALAGAAPDRDVRSWAERWLRSSGVDTLRAEIEEQDGAVVSAGIAHTGTPGAPSSARPHRIFVGLYDRAAGDGGYRLTRRDRIGVDLPAGGADRTALPGLAGAARPDLLVINDDDLSYAKVRPDLRSWETVAAGLSAIEDQLTRAVLWNTARDMVRDGELPTADFLALVETHLPAEPVVSVVEAMLAFAREQIADRYLVPERRSAAIATLAEVCRRIIRTTDDDPGIRLAAVRGLIRCSSTPDDVAALREWLRAERVPGGPDLDPELRWKALLQLSALGEVSEQEIAEELARDPSATGCLGAARCGAALPGQDTKERAWQQLFTDGALSNHLLIATAEGFWQPAMPETTDGYVRRYFEEVPAAGKRGPTVATVLGRVLFPAHAATEETVQAAERCLEEDLIPALHRALADQLDDLRRAVRIRES</sequence>
<dbReference type="GO" id="GO:0008270">
    <property type="term" value="F:zinc ion binding"/>
    <property type="evidence" value="ECO:0007669"/>
    <property type="project" value="InterPro"/>
</dbReference>
<keyword evidence="8" id="KW-0479">Metal-binding</keyword>
<evidence type="ECO:0000256" key="2">
    <source>
        <dbReference type="ARBA" id="ARBA00001947"/>
    </source>
</evidence>
<dbReference type="NCBIfam" id="TIGR02412">
    <property type="entry name" value="pepN_strep_liv"/>
    <property type="match status" value="1"/>
</dbReference>
<dbReference type="EMBL" id="BSTJ01000016">
    <property type="protein sequence ID" value="GLY80905.1"/>
    <property type="molecule type" value="Genomic_DNA"/>
</dbReference>
<evidence type="ECO:0000313" key="18">
    <source>
        <dbReference type="Proteomes" id="UP001165135"/>
    </source>
</evidence>
<keyword evidence="9" id="KW-0378">Hydrolase</keyword>
<evidence type="ECO:0000259" key="14">
    <source>
        <dbReference type="Pfam" id="PF01433"/>
    </source>
</evidence>
<dbReference type="GO" id="GO:0070006">
    <property type="term" value="F:metalloaminopeptidase activity"/>
    <property type="evidence" value="ECO:0007669"/>
    <property type="project" value="TreeGrafter"/>
</dbReference>
<comment type="cofactor">
    <cofactor evidence="2">
        <name>Zn(2+)</name>
        <dbReference type="ChEBI" id="CHEBI:29105"/>
    </cofactor>
</comment>
<dbReference type="GO" id="GO:0042277">
    <property type="term" value="F:peptide binding"/>
    <property type="evidence" value="ECO:0007669"/>
    <property type="project" value="TreeGrafter"/>
</dbReference>
<dbReference type="EC" id="3.4.11.2" evidence="4"/>
<evidence type="ECO:0000256" key="5">
    <source>
        <dbReference type="ARBA" id="ARBA00015611"/>
    </source>
</evidence>
<dbReference type="Proteomes" id="UP001165135">
    <property type="component" value="Unassembled WGS sequence"/>
</dbReference>
<feature type="domain" description="ERAP1-like C-terminal" evidence="15">
    <location>
        <begin position="526"/>
        <end position="834"/>
    </location>
</feature>
<evidence type="ECO:0000256" key="10">
    <source>
        <dbReference type="ARBA" id="ARBA00022833"/>
    </source>
</evidence>
<dbReference type="InterPro" id="IPR027268">
    <property type="entry name" value="Peptidase_M4/M1_CTD_sf"/>
</dbReference>
<proteinExistence type="inferred from homology"/>
<dbReference type="SUPFAM" id="SSF63737">
    <property type="entry name" value="Leukotriene A4 hydrolase N-terminal domain"/>
    <property type="match status" value="1"/>
</dbReference>
<dbReference type="InterPro" id="IPR050344">
    <property type="entry name" value="Peptidase_M1_aminopeptidases"/>
</dbReference>
<reference evidence="17" key="1">
    <citation type="submission" date="2023-03" db="EMBL/GenBank/DDBJ databases">
        <title>Actinoallomurus iriomotensis NBRC 103681.</title>
        <authorList>
            <person name="Ichikawa N."/>
            <person name="Sato H."/>
            <person name="Tonouchi N."/>
        </authorList>
    </citation>
    <scope>NUCLEOTIDE SEQUENCE</scope>
    <source>
        <strain evidence="17">NBRC 103681</strain>
    </source>
</reference>
<protein>
    <recommendedName>
        <fullName evidence="5">Aminopeptidase N</fullName>
        <ecNumber evidence="4">3.4.11.2</ecNumber>
    </recommendedName>
    <alternativeName>
        <fullName evidence="12">Alanine aminopeptidase</fullName>
    </alternativeName>
    <alternativeName>
        <fullName evidence="13">Lysyl aminopeptidase</fullName>
    </alternativeName>
</protein>
<evidence type="ECO:0000256" key="3">
    <source>
        <dbReference type="ARBA" id="ARBA00010136"/>
    </source>
</evidence>
<evidence type="ECO:0000259" key="15">
    <source>
        <dbReference type="Pfam" id="PF11838"/>
    </source>
</evidence>
<dbReference type="FunFam" id="2.60.40.1730:FF:000010">
    <property type="entry name" value="Putative aminopeptidase N"/>
    <property type="match status" value="1"/>
</dbReference>
<dbReference type="Gene3D" id="2.60.40.1730">
    <property type="entry name" value="tricorn interacting facor f3 domain"/>
    <property type="match status" value="1"/>
</dbReference>
<evidence type="ECO:0000256" key="13">
    <source>
        <dbReference type="ARBA" id="ARBA00031533"/>
    </source>
</evidence>
<dbReference type="CDD" id="cd09602">
    <property type="entry name" value="M1_APN"/>
    <property type="match status" value="1"/>
</dbReference>
<keyword evidence="7" id="KW-0645">Protease</keyword>
<comment type="caution">
    <text evidence="17">The sequence shown here is derived from an EMBL/GenBank/DDBJ whole genome shotgun (WGS) entry which is preliminary data.</text>
</comment>
<dbReference type="InterPro" id="IPR014782">
    <property type="entry name" value="Peptidase_M1_dom"/>
</dbReference>
<dbReference type="InterPro" id="IPR016024">
    <property type="entry name" value="ARM-type_fold"/>
</dbReference>
<dbReference type="Pfam" id="PF01433">
    <property type="entry name" value="Peptidase_M1"/>
    <property type="match status" value="1"/>
</dbReference>
<gene>
    <name evidence="17" type="ORF">Airi01_091720</name>
</gene>
<evidence type="ECO:0000313" key="17">
    <source>
        <dbReference type="EMBL" id="GLY80905.1"/>
    </source>
</evidence>
<evidence type="ECO:0000256" key="6">
    <source>
        <dbReference type="ARBA" id="ARBA00022438"/>
    </source>
</evidence>
<dbReference type="Pfam" id="PF11838">
    <property type="entry name" value="ERAP1_C"/>
    <property type="match status" value="1"/>
</dbReference>
<dbReference type="SUPFAM" id="SSF55486">
    <property type="entry name" value="Metalloproteases ('zincins'), catalytic domain"/>
    <property type="match status" value="1"/>
</dbReference>
<dbReference type="Pfam" id="PF17900">
    <property type="entry name" value="Peptidase_M1_N"/>
    <property type="match status" value="1"/>
</dbReference>
<dbReference type="GO" id="GO:0043171">
    <property type="term" value="P:peptide catabolic process"/>
    <property type="evidence" value="ECO:0007669"/>
    <property type="project" value="TreeGrafter"/>
</dbReference>
<dbReference type="InterPro" id="IPR012778">
    <property type="entry name" value="Pept_M1_aminopeptidase"/>
</dbReference>
<evidence type="ECO:0000256" key="7">
    <source>
        <dbReference type="ARBA" id="ARBA00022670"/>
    </source>
</evidence>
<feature type="domain" description="Peptidase M1 membrane alanine aminopeptidase" evidence="14">
    <location>
        <begin position="221"/>
        <end position="436"/>
    </location>
</feature>
<keyword evidence="10" id="KW-0862">Zinc</keyword>
<dbReference type="SUPFAM" id="SSF48371">
    <property type="entry name" value="ARM repeat"/>
    <property type="match status" value="1"/>
</dbReference>
<evidence type="ECO:0000256" key="4">
    <source>
        <dbReference type="ARBA" id="ARBA00012564"/>
    </source>
</evidence>
<dbReference type="PANTHER" id="PTHR11533:SF174">
    <property type="entry name" value="PUROMYCIN-SENSITIVE AMINOPEPTIDASE-RELATED"/>
    <property type="match status" value="1"/>
</dbReference>
<dbReference type="PRINTS" id="PR00756">
    <property type="entry name" value="ALADIPTASE"/>
</dbReference>
<dbReference type="FunFam" id="1.10.390.10:FF:000004">
    <property type="entry name" value="Aminopeptidase N"/>
    <property type="match status" value="1"/>
</dbReference>
<name>A0A9W6RVY9_9ACTN</name>
<dbReference type="GO" id="GO:0005615">
    <property type="term" value="C:extracellular space"/>
    <property type="evidence" value="ECO:0007669"/>
    <property type="project" value="TreeGrafter"/>
</dbReference>
<dbReference type="InterPro" id="IPR045357">
    <property type="entry name" value="Aminopeptidase_N-like_N"/>
</dbReference>
<dbReference type="InterPro" id="IPR024571">
    <property type="entry name" value="ERAP1-like_C_dom"/>
</dbReference>